<evidence type="ECO:0000256" key="12">
    <source>
        <dbReference type="RuleBase" id="RU003832"/>
    </source>
</evidence>
<dbReference type="InterPro" id="IPR038577">
    <property type="entry name" value="GT10-like_C_sf"/>
</dbReference>
<evidence type="ECO:0000313" key="15">
    <source>
        <dbReference type="EMBL" id="KZS17584.1"/>
    </source>
</evidence>
<dbReference type="OrthoDB" id="6340085at2759"/>
<evidence type="ECO:0000256" key="10">
    <source>
        <dbReference type="ARBA" id="ARBA00023136"/>
    </source>
</evidence>
<evidence type="ECO:0000256" key="4">
    <source>
        <dbReference type="ARBA" id="ARBA00022676"/>
    </source>
</evidence>
<evidence type="ECO:0000256" key="1">
    <source>
        <dbReference type="ARBA" id="ARBA00004447"/>
    </source>
</evidence>
<evidence type="ECO:0000256" key="8">
    <source>
        <dbReference type="ARBA" id="ARBA00022989"/>
    </source>
</evidence>
<dbReference type="Proteomes" id="UP000076858">
    <property type="component" value="Unassembled WGS sequence"/>
</dbReference>
<dbReference type="UniPathway" id="UPA00378"/>
<organism evidence="15 16">
    <name type="scientific">Daphnia magna</name>
    <dbReference type="NCBI Taxonomy" id="35525"/>
    <lineage>
        <taxon>Eukaryota</taxon>
        <taxon>Metazoa</taxon>
        <taxon>Ecdysozoa</taxon>
        <taxon>Arthropoda</taxon>
        <taxon>Crustacea</taxon>
        <taxon>Branchiopoda</taxon>
        <taxon>Diplostraca</taxon>
        <taxon>Cladocera</taxon>
        <taxon>Anomopoda</taxon>
        <taxon>Daphniidae</taxon>
        <taxon>Daphnia</taxon>
    </lineage>
</organism>
<dbReference type="Pfam" id="PF17039">
    <property type="entry name" value="Glyco_tran_10_N"/>
    <property type="match status" value="1"/>
</dbReference>
<evidence type="ECO:0000256" key="6">
    <source>
        <dbReference type="ARBA" id="ARBA00022692"/>
    </source>
</evidence>
<reference evidence="15 16" key="1">
    <citation type="submission" date="2016-03" db="EMBL/GenBank/DDBJ databases">
        <title>EvidentialGene: Evidence-directed Construction of Genes on Genomes.</title>
        <authorList>
            <person name="Gilbert D.G."/>
            <person name="Choi J.-H."/>
            <person name="Mockaitis K."/>
            <person name="Colbourne J."/>
            <person name="Pfrender M."/>
        </authorList>
    </citation>
    <scope>NUCLEOTIDE SEQUENCE [LARGE SCALE GENOMIC DNA]</scope>
    <source>
        <strain evidence="15 16">Xinb3</strain>
        <tissue evidence="15">Complete organism</tissue>
    </source>
</reference>
<comment type="caution">
    <text evidence="12">Lacks conserved residue(s) required for the propagation of feature annotation.</text>
</comment>
<evidence type="ECO:0000259" key="13">
    <source>
        <dbReference type="Pfam" id="PF00852"/>
    </source>
</evidence>
<evidence type="ECO:0000256" key="11">
    <source>
        <dbReference type="ARBA" id="ARBA00023180"/>
    </source>
</evidence>
<feature type="transmembrane region" description="Helical" evidence="12">
    <location>
        <begin position="630"/>
        <end position="648"/>
    </location>
</feature>
<dbReference type="EMBL" id="LRGB01000626">
    <property type="protein sequence ID" value="KZS17584.1"/>
    <property type="molecule type" value="Genomic_DNA"/>
</dbReference>
<dbReference type="InterPro" id="IPR001503">
    <property type="entry name" value="Glyco_trans_10"/>
</dbReference>
<keyword evidence="9 12" id="KW-0333">Golgi apparatus</keyword>
<keyword evidence="4 12" id="KW-0328">Glycosyltransferase</keyword>
<evidence type="ECO:0000256" key="9">
    <source>
        <dbReference type="ARBA" id="ARBA00023034"/>
    </source>
</evidence>
<evidence type="ECO:0000256" key="7">
    <source>
        <dbReference type="ARBA" id="ARBA00022968"/>
    </source>
</evidence>
<dbReference type="AlphaFoldDB" id="A0A165AFS2"/>
<dbReference type="PANTHER" id="PTHR48438:SF1">
    <property type="entry name" value="ALPHA-(1,3)-FUCOSYLTRANSFERASE C-RELATED"/>
    <property type="match status" value="1"/>
</dbReference>
<keyword evidence="8 12" id="KW-1133">Transmembrane helix</keyword>
<keyword evidence="16" id="KW-1185">Reference proteome</keyword>
<feature type="transmembrane region" description="Helical" evidence="12">
    <location>
        <begin position="654"/>
        <end position="677"/>
    </location>
</feature>
<dbReference type="GO" id="GO:0032580">
    <property type="term" value="C:Golgi cisterna membrane"/>
    <property type="evidence" value="ECO:0007669"/>
    <property type="project" value="UniProtKB-SubCell"/>
</dbReference>
<gene>
    <name evidence="15" type="ORF">APZ42_016458</name>
</gene>
<name>A0A165AFS2_9CRUS</name>
<dbReference type="STRING" id="35525.A0A165AFS2"/>
<comment type="subcellular location">
    <subcellularLocation>
        <location evidence="1 12">Golgi apparatus</location>
        <location evidence="1 12">Golgi stack membrane</location>
        <topology evidence="1 12">Single-pass type II membrane protein</topology>
    </subcellularLocation>
</comment>
<evidence type="ECO:0000256" key="3">
    <source>
        <dbReference type="ARBA" id="ARBA00008919"/>
    </source>
</evidence>
<keyword evidence="6 12" id="KW-0812">Transmembrane</keyword>
<dbReference type="InterPro" id="IPR031481">
    <property type="entry name" value="Glyco_tran_10_N"/>
</dbReference>
<dbReference type="Pfam" id="PF00852">
    <property type="entry name" value="Glyco_transf_10"/>
    <property type="match status" value="1"/>
</dbReference>
<dbReference type="Gene3D" id="3.40.50.11660">
    <property type="entry name" value="Glycosyl transferase family 10, C-terminal domain"/>
    <property type="match status" value="1"/>
</dbReference>
<evidence type="ECO:0000256" key="5">
    <source>
        <dbReference type="ARBA" id="ARBA00022679"/>
    </source>
</evidence>
<feature type="transmembrane region" description="Helical" evidence="12">
    <location>
        <begin position="689"/>
        <end position="708"/>
    </location>
</feature>
<dbReference type="PANTHER" id="PTHR48438">
    <property type="entry name" value="ALPHA-(1,3)-FUCOSYLTRANSFERASE C-RELATED"/>
    <property type="match status" value="1"/>
</dbReference>
<accession>A0A165AFS2</accession>
<feature type="domain" description="Fucosyltransferase N-terminal" evidence="14">
    <location>
        <begin position="64"/>
        <end position="178"/>
    </location>
</feature>
<protein>
    <recommendedName>
        <fullName evidence="12">Fucosyltransferase</fullName>
        <ecNumber evidence="12">2.4.1.-</ecNumber>
    </recommendedName>
</protein>
<dbReference type="FunFam" id="3.40.50.11660:FF:000004">
    <property type="entry name" value="Glycoprotein 3-alpha-L-fucosyltransferase A"/>
    <property type="match status" value="1"/>
</dbReference>
<dbReference type="EC" id="2.4.1.-" evidence="12"/>
<evidence type="ECO:0000259" key="14">
    <source>
        <dbReference type="Pfam" id="PF17039"/>
    </source>
</evidence>
<keyword evidence="5 12" id="KW-0808">Transferase</keyword>
<feature type="transmembrane region" description="Helical" evidence="12">
    <location>
        <begin position="575"/>
        <end position="596"/>
    </location>
</feature>
<proteinExistence type="inferred from homology"/>
<feature type="transmembrane region" description="Helical" evidence="12">
    <location>
        <begin position="439"/>
        <end position="459"/>
    </location>
</feature>
<comment type="caution">
    <text evidence="15">The sequence shown here is derived from an EMBL/GenBank/DDBJ whole genome shotgun (WGS) entry which is preliminary data.</text>
</comment>
<dbReference type="SUPFAM" id="SSF53756">
    <property type="entry name" value="UDP-Glycosyltransferase/glycogen phosphorylase"/>
    <property type="match status" value="1"/>
</dbReference>
<dbReference type="InterPro" id="IPR055270">
    <property type="entry name" value="Glyco_tran_10_C"/>
</dbReference>
<evidence type="ECO:0000256" key="2">
    <source>
        <dbReference type="ARBA" id="ARBA00004922"/>
    </source>
</evidence>
<feature type="domain" description="Fucosyltransferase C-terminal" evidence="13">
    <location>
        <begin position="209"/>
        <end position="391"/>
    </location>
</feature>
<comment type="pathway">
    <text evidence="2">Protein modification; protein glycosylation.</text>
</comment>
<feature type="transmembrane region" description="Helical" evidence="12">
    <location>
        <begin position="1073"/>
        <end position="1090"/>
    </location>
</feature>
<feature type="transmembrane region" description="Helical" evidence="12">
    <location>
        <begin position="905"/>
        <end position="929"/>
    </location>
</feature>
<feature type="transmembrane region" description="Helical" evidence="12">
    <location>
        <begin position="602"/>
        <end position="623"/>
    </location>
</feature>
<keyword evidence="7" id="KW-0735">Signal-anchor</keyword>
<sequence length="1232" mass="143973">MHRHTLRALFHRPNRHCLIYPLWLFFLFNVFFVKQLTIRDVYDDYHQLDVVQRVDMSTLKDTDVKTILLWNPWYGDFGFTLDDVSSFSRVGCKFKNCVLSKNKTKVVPEQADAIVFLYTNLCELPKVHGRQGFQRYVLLTDDPPMCYPRNYFERDNHFGSFFNWTISYRKNADVTWKRGWVKKLDQPLKKNSFSQYVPLFLLIRLRNSKKKKKLVAWYVARCGSKSKREAYINELREYVEVDSYGPCGEKSCPETSGTPGAAILPCLDMLANNYKFILAFERYICDDFVTKRFFDLLDRDTVPIVFGGADYARIAPSHSFIDALSFSPRQLADHLMKLEKNENQYLRHFWWKDIYQVHSGYQELASQPFCDLCEKLNSNLPLKIYRDIDNWWYNSTKCFGPEDRGIVIRHNETIEDLHNVQVPWYQHFIANTLFYTKRMMNFNMMLTTIFFLIGFLPAATASSNFSFERETIMTVCDVNRITINSKGEPIAHCDELPPPGDFFDVSSRTVWEMPCDDTSNDEPLARRPTIWDRSIRALHWLLEGVQDKIRSLGTVLLLAVEDVSRLSLITRRWNVYWFLVGSLAASLLFFIQGLYTSRAGKLSYNIILNVFMGFGGSAAFYMVHLYFENLYVMAVFVVIGIFTLTPWYPELKFSAVGVLTSMELIIPLFGFCVMHVFETQLFFGPILSLYINCGSIVIHIICLMGLYIDEKLILVKVFLLPFYRMFQKVFGLSDRNQNEINFMKASAQELNREIFGTFGELPPEPTSTLEQLDKAFTDLLQKACKIRQGEWRDQCNDFIHYTCLDQAYNLGSTAFFFEAVFSICWKTAYHSCKSLNSIDLDQFCIAPESTAFGKAYAHYQEALETLAREIVIDPLSPKVNNDLLEMTASFDLFAAKWTWWLRHCISWGLAGLCISIVLLSLIYAIVFLVKYRRNLYFCNNYLSRAIMERWDIKLTRRERSRYYSTFTRIMSDYVFVMYNYPSRFAESLRLIGKVMFCFWFEQSAKYLHHLLMNIQFVVPNYGSARFVFNVQGDGMFAFLMRAVLGGFSLESKYCKIADSSVCNTAFIPVEWRTWLQLFLLAFFYFMIGLYQSKSDYIMCRICDFLIPEQGEKRTEVTLEEIVEERRKRGVVAMALAEEEINHPCFDHEQNESVIAFYQPRRWYHRFMPTLVLSTIAYWKFGVDSILCQICGQDIITARYGCKTLLFCEECNCNLTHCPCGSEDCQDLQKFPV</sequence>
<keyword evidence="10 12" id="KW-0472">Membrane</keyword>
<evidence type="ECO:0000313" key="16">
    <source>
        <dbReference type="Proteomes" id="UP000076858"/>
    </source>
</evidence>
<comment type="similarity">
    <text evidence="3 12">Belongs to the glycosyltransferase 10 family.</text>
</comment>
<feature type="transmembrane region" description="Helical" evidence="12">
    <location>
        <begin position="20"/>
        <end position="38"/>
    </location>
</feature>
<dbReference type="GO" id="GO:0008417">
    <property type="term" value="F:fucosyltransferase activity"/>
    <property type="evidence" value="ECO:0007669"/>
    <property type="project" value="InterPro"/>
</dbReference>
<keyword evidence="11" id="KW-0325">Glycoprotein</keyword>